<protein>
    <submittedName>
        <fullName evidence="2">N-acetylglucosamine kinase</fullName>
    </submittedName>
</protein>
<proteinExistence type="inferred from homology"/>
<comment type="caution">
    <text evidence="2">The sequence shown here is derived from an EMBL/GenBank/DDBJ whole genome shotgun (WGS) entry which is preliminary data.</text>
</comment>
<keyword evidence="3" id="KW-1185">Reference proteome</keyword>
<dbReference type="EMBL" id="BMHH01000004">
    <property type="protein sequence ID" value="GGA86403.1"/>
    <property type="molecule type" value="Genomic_DNA"/>
</dbReference>
<dbReference type="Pfam" id="PF00480">
    <property type="entry name" value="ROK"/>
    <property type="match status" value="1"/>
</dbReference>
<dbReference type="InterPro" id="IPR000600">
    <property type="entry name" value="ROK"/>
</dbReference>
<dbReference type="PROSITE" id="PS01125">
    <property type="entry name" value="ROK"/>
    <property type="match status" value="1"/>
</dbReference>
<name>A0A916WCJ8_9HYPH</name>
<dbReference type="Proteomes" id="UP000646478">
    <property type="component" value="Unassembled WGS sequence"/>
</dbReference>
<keyword evidence="2" id="KW-0808">Transferase</keyword>
<evidence type="ECO:0000313" key="3">
    <source>
        <dbReference type="Proteomes" id="UP000646478"/>
    </source>
</evidence>
<evidence type="ECO:0000313" key="2">
    <source>
        <dbReference type="EMBL" id="GGA86403.1"/>
    </source>
</evidence>
<evidence type="ECO:0000256" key="1">
    <source>
        <dbReference type="ARBA" id="ARBA00006479"/>
    </source>
</evidence>
<reference evidence="2" key="1">
    <citation type="journal article" date="2014" name="Int. J. Syst. Evol. Microbiol.">
        <title>Complete genome sequence of Corynebacterium casei LMG S-19264T (=DSM 44701T), isolated from a smear-ripened cheese.</title>
        <authorList>
            <consortium name="US DOE Joint Genome Institute (JGI-PGF)"/>
            <person name="Walter F."/>
            <person name="Albersmeier A."/>
            <person name="Kalinowski J."/>
            <person name="Ruckert C."/>
        </authorList>
    </citation>
    <scope>NUCLEOTIDE SEQUENCE</scope>
    <source>
        <strain evidence="2">CGMCC 1.15082</strain>
    </source>
</reference>
<comment type="similarity">
    <text evidence="1">Belongs to the ROK (NagC/XylR) family.</text>
</comment>
<dbReference type="AlphaFoldDB" id="A0A916WCJ8"/>
<dbReference type="PANTHER" id="PTHR18964:SF149">
    <property type="entry name" value="BIFUNCTIONAL UDP-N-ACETYLGLUCOSAMINE 2-EPIMERASE_N-ACETYLMANNOSAMINE KINASE"/>
    <property type="match status" value="1"/>
</dbReference>
<organism evidence="2 3">
    <name type="scientific">Brucella endophytica</name>
    <dbReference type="NCBI Taxonomy" id="1963359"/>
    <lineage>
        <taxon>Bacteria</taxon>
        <taxon>Pseudomonadati</taxon>
        <taxon>Pseudomonadota</taxon>
        <taxon>Alphaproteobacteria</taxon>
        <taxon>Hyphomicrobiales</taxon>
        <taxon>Brucellaceae</taxon>
        <taxon>Brucella/Ochrobactrum group</taxon>
        <taxon>Brucella</taxon>
    </lineage>
</organism>
<dbReference type="InterPro" id="IPR043129">
    <property type="entry name" value="ATPase_NBD"/>
</dbReference>
<dbReference type="InterPro" id="IPR049874">
    <property type="entry name" value="ROK_cs"/>
</dbReference>
<sequence>MLQLETPSAPDAPPVFAADIGGSFIRFAYSARPGSLELLDRLPTPAGNWTAFVDALHGLLERHANGTDAPLAISIAGLVDPADGKAFSANIPCITGHRLEQELGERLGRRVFAANDADCLALAEAGEGAGAGHRIVFCAVLGTGVGGGLVAEGRLIRGAGGLSGEWGHGPILNTTVELEGEGQITIPRFACGCGQQGCVDTIGGARGIERLHQFLNAEEKDSYGILTAWQDGDLPAHRTISAYLQLVADPLSAVVNITGASVVPIGGGLANATPLIAELDKAVRQRILRRVDEPLVVPGKFSSDGGLIGAAVLGRRS</sequence>
<dbReference type="Gene3D" id="3.30.420.40">
    <property type="match status" value="2"/>
</dbReference>
<dbReference type="PANTHER" id="PTHR18964">
    <property type="entry name" value="ROK (REPRESSOR, ORF, KINASE) FAMILY"/>
    <property type="match status" value="1"/>
</dbReference>
<keyword evidence="2" id="KW-0418">Kinase</keyword>
<accession>A0A916WCJ8</accession>
<gene>
    <name evidence="2" type="ORF">GCM10011491_12550</name>
</gene>
<dbReference type="SUPFAM" id="SSF53067">
    <property type="entry name" value="Actin-like ATPase domain"/>
    <property type="match status" value="1"/>
</dbReference>
<dbReference type="RefSeq" id="WP_188822580.1">
    <property type="nucleotide sequence ID" value="NZ_BMHH01000004.1"/>
</dbReference>
<reference evidence="2" key="2">
    <citation type="submission" date="2020-09" db="EMBL/GenBank/DDBJ databases">
        <authorList>
            <person name="Sun Q."/>
            <person name="Zhou Y."/>
        </authorList>
    </citation>
    <scope>NUCLEOTIDE SEQUENCE</scope>
    <source>
        <strain evidence="2">CGMCC 1.15082</strain>
    </source>
</reference>
<dbReference type="GO" id="GO:0016301">
    <property type="term" value="F:kinase activity"/>
    <property type="evidence" value="ECO:0007669"/>
    <property type="project" value="UniProtKB-KW"/>
</dbReference>